<evidence type="ECO:0000256" key="3">
    <source>
        <dbReference type="ARBA" id="ARBA00023186"/>
    </source>
</evidence>
<dbReference type="InterPro" id="IPR027410">
    <property type="entry name" value="TCP-1-like_intermed_sf"/>
</dbReference>
<evidence type="ECO:0000313" key="4">
    <source>
        <dbReference type="EMBL" id="GJT48874.1"/>
    </source>
</evidence>
<dbReference type="Proteomes" id="UP001151760">
    <property type="component" value="Unassembled WGS sequence"/>
</dbReference>
<keyword evidence="1" id="KW-0547">Nucleotide-binding</keyword>
<dbReference type="Gene3D" id="3.30.260.10">
    <property type="entry name" value="TCP-1-like chaperonin intermediate domain"/>
    <property type="match status" value="1"/>
</dbReference>
<dbReference type="EMBL" id="BQNB010016189">
    <property type="protein sequence ID" value="GJT48874.1"/>
    <property type="molecule type" value="Genomic_DNA"/>
</dbReference>
<sequence>MTTLSSKTVNRWKRSLAEIAVNGVMAVTDLERRDVNLDLIKVEGKVGGKLEDTKLIYGIVVDKDTSHPHMPKIPDTTTWFRPILEEERPASPEPEWVIPPIDLPEANNNWANAFAKAHQDPDENKLHNKIDDIGSFIRWYCRRIGKEELSKADLEGLAFMMIDLVNPKGHQIIPNIINPLPLGGPPGQDSLKMEMEMEIPSTRDIK</sequence>
<gene>
    <name evidence="4" type="ORF">Tco_0975031</name>
</gene>
<reference evidence="4" key="1">
    <citation type="journal article" date="2022" name="Int. J. Mol. Sci.">
        <title>Draft Genome of Tanacetum Coccineum: Genomic Comparison of Closely Related Tanacetum-Family Plants.</title>
        <authorList>
            <person name="Yamashiro T."/>
            <person name="Shiraishi A."/>
            <person name="Nakayama K."/>
            <person name="Satake H."/>
        </authorList>
    </citation>
    <scope>NUCLEOTIDE SEQUENCE</scope>
</reference>
<keyword evidence="2" id="KW-0067">ATP-binding</keyword>
<evidence type="ECO:0000256" key="2">
    <source>
        <dbReference type="ARBA" id="ARBA00022840"/>
    </source>
</evidence>
<name>A0ABQ5ED75_9ASTR</name>
<proteinExistence type="predicted"/>
<accession>A0ABQ5ED75</accession>
<comment type="caution">
    <text evidence="4">The sequence shown here is derived from an EMBL/GenBank/DDBJ whole genome shotgun (WGS) entry which is preliminary data.</text>
</comment>
<dbReference type="InterPro" id="IPR002423">
    <property type="entry name" value="Cpn60/GroEL/TCP-1"/>
</dbReference>
<evidence type="ECO:0000256" key="1">
    <source>
        <dbReference type="ARBA" id="ARBA00022741"/>
    </source>
</evidence>
<evidence type="ECO:0000313" key="5">
    <source>
        <dbReference type="Proteomes" id="UP001151760"/>
    </source>
</evidence>
<dbReference type="InterPro" id="IPR017998">
    <property type="entry name" value="Chaperone_TCP-1"/>
</dbReference>
<dbReference type="SUPFAM" id="SSF54849">
    <property type="entry name" value="GroEL-intermediate domain like"/>
    <property type="match status" value="1"/>
</dbReference>
<dbReference type="Pfam" id="PF00118">
    <property type="entry name" value="Cpn60_TCP1"/>
    <property type="match status" value="1"/>
</dbReference>
<protein>
    <submittedName>
        <fullName evidence="4">Retrovirus-related pol polyprotein from transposon TNT 1-94</fullName>
    </submittedName>
</protein>
<organism evidence="4 5">
    <name type="scientific">Tanacetum coccineum</name>
    <dbReference type="NCBI Taxonomy" id="301880"/>
    <lineage>
        <taxon>Eukaryota</taxon>
        <taxon>Viridiplantae</taxon>
        <taxon>Streptophyta</taxon>
        <taxon>Embryophyta</taxon>
        <taxon>Tracheophyta</taxon>
        <taxon>Spermatophyta</taxon>
        <taxon>Magnoliopsida</taxon>
        <taxon>eudicotyledons</taxon>
        <taxon>Gunneridae</taxon>
        <taxon>Pentapetalae</taxon>
        <taxon>asterids</taxon>
        <taxon>campanulids</taxon>
        <taxon>Asterales</taxon>
        <taxon>Asteraceae</taxon>
        <taxon>Asteroideae</taxon>
        <taxon>Anthemideae</taxon>
        <taxon>Anthemidinae</taxon>
        <taxon>Tanacetum</taxon>
    </lineage>
</organism>
<keyword evidence="5" id="KW-1185">Reference proteome</keyword>
<keyword evidence="3" id="KW-0143">Chaperone</keyword>
<dbReference type="PANTHER" id="PTHR11353">
    <property type="entry name" value="CHAPERONIN"/>
    <property type="match status" value="1"/>
</dbReference>
<reference evidence="4" key="2">
    <citation type="submission" date="2022-01" db="EMBL/GenBank/DDBJ databases">
        <authorList>
            <person name="Yamashiro T."/>
            <person name="Shiraishi A."/>
            <person name="Satake H."/>
            <person name="Nakayama K."/>
        </authorList>
    </citation>
    <scope>NUCLEOTIDE SEQUENCE</scope>
</reference>